<dbReference type="AlphaFoldDB" id="A0A840RS18"/>
<accession>A0A840RS18</accession>
<dbReference type="Pfam" id="PF13681">
    <property type="entry name" value="PilX"/>
    <property type="match status" value="1"/>
</dbReference>
<dbReference type="Proteomes" id="UP000571084">
    <property type="component" value="Unassembled WGS sequence"/>
</dbReference>
<protein>
    <submittedName>
        <fullName evidence="3">Type IV pilus assembly protein PilX</fullName>
    </submittedName>
</protein>
<comment type="caution">
    <text evidence="3">The sequence shown here is derived from an EMBL/GenBank/DDBJ whole genome shotgun (WGS) entry which is preliminary data.</text>
</comment>
<gene>
    <name evidence="3" type="ORF">HNR39_001588</name>
</gene>
<keyword evidence="4" id="KW-1185">Reference proteome</keyword>
<proteinExistence type="predicted"/>
<dbReference type="EMBL" id="JACHHQ010000003">
    <property type="protein sequence ID" value="MBB5199756.1"/>
    <property type="molecule type" value="Genomic_DNA"/>
</dbReference>
<feature type="domain" description="Type 4 fimbrial biogenesis protein PilX N-terminal" evidence="2">
    <location>
        <begin position="5"/>
        <end position="45"/>
    </location>
</feature>
<evidence type="ECO:0000259" key="2">
    <source>
        <dbReference type="Pfam" id="PF14341"/>
    </source>
</evidence>
<reference evidence="3 4" key="1">
    <citation type="submission" date="2020-08" db="EMBL/GenBank/DDBJ databases">
        <title>Genomic Encyclopedia of Type Strains, Phase IV (KMG-IV): sequencing the most valuable type-strain genomes for metagenomic binning, comparative biology and taxonomic classification.</title>
        <authorList>
            <person name="Goeker M."/>
        </authorList>
    </citation>
    <scope>NUCLEOTIDE SEQUENCE [LARGE SCALE GENOMIC DNA]</scope>
    <source>
        <strain evidence="3 4">DSM 23240</strain>
    </source>
</reference>
<dbReference type="InterPro" id="IPR025205">
    <property type="entry name" value="PilX/PilW_C"/>
</dbReference>
<sequence>MVLPLTLIFVLVMTMIGVTAIRNVTLEEKMAANFRSQKLAFEAAEQVLRYCEKLSRELALSNATLPPQLTPGPIEGGKHHGKNKWEIAANWRSDAISIALPSQIVHSIGLAEVPRCMIEKMTLANDYEFQLNPTDFHYAYRITARGIGTTSSVAVFLQSYLRL</sequence>
<feature type="domain" description="PilX/PilW C-terminal" evidence="1">
    <location>
        <begin position="106"/>
        <end position="162"/>
    </location>
</feature>
<dbReference type="Pfam" id="PF14341">
    <property type="entry name" value="PilX_N"/>
    <property type="match status" value="1"/>
</dbReference>
<evidence type="ECO:0000259" key="1">
    <source>
        <dbReference type="Pfam" id="PF13681"/>
    </source>
</evidence>
<dbReference type="RefSeq" id="WP_168056138.1">
    <property type="nucleotide sequence ID" value="NZ_JAAOZT010000009.1"/>
</dbReference>
<name>A0A840RS18_9BURK</name>
<evidence type="ECO:0000313" key="3">
    <source>
        <dbReference type="EMBL" id="MBB5199756.1"/>
    </source>
</evidence>
<dbReference type="InterPro" id="IPR025746">
    <property type="entry name" value="PilX_N_dom"/>
</dbReference>
<organism evidence="3 4">
    <name type="scientific">Glaciimonas immobilis</name>
    <dbReference type="NCBI Taxonomy" id="728004"/>
    <lineage>
        <taxon>Bacteria</taxon>
        <taxon>Pseudomonadati</taxon>
        <taxon>Pseudomonadota</taxon>
        <taxon>Betaproteobacteria</taxon>
        <taxon>Burkholderiales</taxon>
        <taxon>Oxalobacteraceae</taxon>
        <taxon>Glaciimonas</taxon>
    </lineage>
</organism>
<evidence type="ECO:0000313" key="4">
    <source>
        <dbReference type="Proteomes" id="UP000571084"/>
    </source>
</evidence>